<evidence type="ECO:0000256" key="1">
    <source>
        <dbReference type="SAM" id="MobiDB-lite"/>
    </source>
</evidence>
<accession>A0A7G9B681</accession>
<proteinExistence type="predicted"/>
<protein>
    <submittedName>
        <fullName evidence="2">Uncharacterized protein</fullName>
    </submittedName>
</protein>
<dbReference type="KEGG" id="ohi:H8790_03215"/>
<organism evidence="2 3">
    <name type="scientific">Oscillibacter hominis</name>
    <dbReference type="NCBI Taxonomy" id="2763056"/>
    <lineage>
        <taxon>Bacteria</taxon>
        <taxon>Bacillati</taxon>
        <taxon>Bacillota</taxon>
        <taxon>Clostridia</taxon>
        <taxon>Eubacteriales</taxon>
        <taxon>Oscillospiraceae</taxon>
        <taxon>Oscillibacter</taxon>
    </lineage>
</organism>
<feature type="region of interest" description="Disordered" evidence="1">
    <location>
        <begin position="60"/>
        <end position="79"/>
    </location>
</feature>
<dbReference type="Proteomes" id="UP000515960">
    <property type="component" value="Chromosome"/>
</dbReference>
<evidence type="ECO:0000313" key="2">
    <source>
        <dbReference type="EMBL" id="QNL45062.1"/>
    </source>
</evidence>
<dbReference type="AlphaFoldDB" id="A0A7G9B681"/>
<sequence length="79" mass="8643">MPKVIPMPGRVEKVVAERDQLSHGRLIHVVSVFPADGACSPEDKLKTLIDMDLKNSHTVAERGGQTAPSEVTSHKLWTV</sequence>
<dbReference type="EMBL" id="CP060490">
    <property type="protein sequence ID" value="QNL45062.1"/>
    <property type="molecule type" value="Genomic_DNA"/>
</dbReference>
<gene>
    <name evidence="2" type="ORF">H8790_03215</name>
</gene>
<dbReference type="RefSeq" id="WP_009258892.1">
    <property type="nucleotide sequence ID" value="NZ_CP060490.1"/>
</dbReference>
<name>A0A7G9B681_9FIRM</name>
<reference evidence="2 3" key="1">
    <citation type="submission" date="2020-08" db="EMBL/GenBank/DDBJ databases">
        <authorList>
            <person name="Liu C."/>
            <person name="Sun Q."/>
        </authorList>
    </citation>
    <scope>NUCLEOTIDE SEQUENCE [LARGE SCALE GENOMIC DNA]</scope>
    <source>
        <strain evidence="2 3">NSJ-62</strain>
    </source>
</reference>
<evidence type="ECO:0000313" key="3">
    <source>
        <dbReference type="Proteomes" id="UP000515960"/>
    </source>
</evidence>
<keyword evidence="3" id="KW-1185">Reference proteome</keyword>